<dbReference type="PANTHER" id="PTHR39613:SF1">
    <property type="entry name" value="ANCHORED CELL WALL PROTEIN, PUTATIVE (AFU_ORTHOLOGUE AFUA_4G08960)-RELATED"/>
    <property type="match status" value="1"/>
</dbReference>
<dbReference type="RefSeq" id="XP_007777795.1">
    <property type="nucleotide sequence ID" value="XM_007779605.1"/>
</dbReference>
<reference evidence="5" key="1">
    <citation type="submission" date="2012-06" db="EMBL/GenBank/DDBJ databases">
        <title>The genome sequence of Coniosporium apollinis CBS 100218.</title>
        <authorList>
            <consortium name="The Broad Institute Genome Sequencing Platform"/>
            <person name="Cuomo C."/>
            <person name="Gorbushina A."/>
            <person name="Noack S."/>
            <person name="Walker B."/>
            <person name="Young S.K."/>
            <person name="Zeng Q."/>
            <person name="Gargeya S."/>
            <person name="Fitzgerald M."/>
            <person name="Haas B."/>
            <person name="Abouelleil A."/>
            <person name="Alvarado L."/>
            <person name="Arachchi H.M."/>
            <person name="Berlin A.M."/>
            <person name="Chapman S.B."/>
            <person name="Goldberg J."/>
            <person name="Griggs A."/>
            <person name="Gujja S."/>
            <person name="Hansen M."/>
            <person name="Howarth C."/>
            <person name="Imamovic A."/>
            <person name="Larimer J."/>
            <person name="McCowan C."/>
            <person name="Montmayeur A."/>
            <person name="Murphy C."/>
            <person name="Neiman D."/>
            <person name="Pearson M."/>
            <person name="Priest M."/>
            <person name="Roberts A."/>
            <person name="Saif S."/>
            <person name="Shea T."/>
            <person name="Sisk P."/>
            <person name="Sykes S."/>
            <person name="Wortman J."/>
            <person name="Nusbaum C."/>
            <person name="Birren B."/>
        </authorList>
    </citation>
    <scope>NUCLEOTIDE SEQUENCE [LARGE SCALE GENOMIC DNA]</scope>
    <source>
        <strain evidence="5">CBS 100218</strain>
    </source>
</reference>
<accession>R7YKR4</accession>
<dbReference type="eggNOG" id="ENOG502RYJ6">
    <property type="taxonomic scope" value="Eukaryota"/>
</dbReference>
<feature type="signal peptide" evidence="1">
    <location>
        <begin position="1"/>
        <end position="16"/>
    </location>
</feature>
<dbReference type="Proteomes" id="UP000016924">
    <property type="component" value="Unassembled WGS sequence"/>
</dbReference>
<proteinExistence type="predicted"/>
<keyword evidence="5" id="KW-1185">Reference proteome</keyword>
<feature type="chain" id="PRO_5004460908" evidence="1">
    <location>
        <begin position="17"/>
        <end position="356"/>
    </location>
</feature>
<evidence type="ECO:0000259" key="3">
    <source>
        <dbReference type="Pfam" id="PF22799"/>
    </source>
</evidence>
<dbReference type="OrthoDB" id="4657524at2759"/>
<dbReference type="HOGENOM" id="CLU_033570_0_0_1"/>
<dbReference type="Pfam" id="PF22799">
    <property type="entry name" value="PIR1-like_C"/>
    <property type="match status" value="1"/>
</dbReference>
<protein>
    <submittedName>
        <fullName evidence="4">Uncharacterized protein</fullName>
    </submittedName>
</protein>
<dbReference type="AlphaFoldDB" id="R7YKR4"/>
<name>R7YKR4_CONA1</name>
<evidence type="ECO:0000313" key="5">
    <source>
        <dbReference type="Proteomes" id="UP000016924"/>
    </source>
</evidence>
<dbReference type="Pfam" id="PF09792">
    <property type="entry name" value="But2"/>
    <property type="match status" value="1"/>
</dbReference>
<dbReference type="GeneID" id="19899011"/>
<feature type="domain" description="Ubiquitin 3 binding protein But2 C-terminal" evidence="2">
    <location>
        <begin position="202"/>
        <end position="346"/>
    </location>
</feature>
<sequence length="356" mass="36998">MKISLTALTLGLSASALTPRQPPCCFTLTATGGSGGPLGQLADGQNRIGQGFPPSTYCISEDGGLTDQSGRGCILTGPTTQFQCDTGAGAMPGFSVACDGMLTYNHTSKFVACPTGDQGGFNVYVRAPLGQGGCVDVTLAADSCRAGCPAPSPAPASAAPAAAPTQKSCPPNLSGMWEVSSAPAPIPPLLSKPTQLIHPPPQFPHLIISVDESNPSKAQGTSYNGHVTSNKSTIFNFDFPASLAGKTCTLVFLLPTQDRFVTSSFRLSGSGEVVFAHLKGAATEETTWGNMPTWTEDYGMQSLKPGNGYVVTSFACPAGKREGYVMGAMLPHKDPTSLEWFQDYNPEPIGLYVSAC</sequence>
<dbReference type="InterPro" id="IPR054508">
    <property type="entry name" value="PIR1-like_C"/>
</dbReference>
<dbReference type="EMBL" id="JH767559">
    <property type="protein sequence ID" value="EON62478.1"/>
    <property type="molecule type" value="Genomic_DNA"/>
</dbReference>
<feature type="domain" description="Cell wall mannoprotein PIR1-like C-terminal" evidence="3">
    <location>
        <begin position="63"/>
        <end position="127"/>
    </location>
</feature>
<dbReference type="PANTHER" id="PTHR39613">
    <property type="entry name" value="ANCHORED CELL WALL PROTEIN, PUTATIVE (AFU_ORTHOLOGUE AFUA_4G08960)-RELATED"/>
    <property type="match status" value="1"/>
</dbReference>
<evidence type="ECO:0000259" key="2">
    <source>
        <dbReference type="Pfam" id="PF09792"/>
    </source>
</evidence>
<dbReference type="InterPro" id="IPR018620">
    <property type="entry name" value="Ubiquitin3-bd_protein_But2_C"/>
</dbReference>
<organism evidence="4 5">
    <name type="scientific">Coniosporium apollinis (strain CBS 100218)</name>
    <name type="common">Rock-inhabiting black yeast</name>
    <dbReference type="NCBI Taxonomy" id="1168221"/>
    <lineage>
        <taxon>Eukaryota</taxon>
        <taxon>Fungi</taxon>
        <taxon>Dikarya</taxon>
        <taxon>Ascomycota</taxon>
        <taxon>Pezizomycotina</taxon>
        <taxon>Dothideomycetes</taxon>
        <taxon>Dothideomycetes incertae sedis</taxon>
        <taxon>Coniosporium</taxon>
    </lineage>
</organism>
<evidence type="ECO:0000256" key="1">
    <source>
        <dbReference type="SAM" id="SignalP"/>
    </source>
</evidence>
<dbReference type="OMA" id="ADSGKMC"/>
<keyword evidence="1" id="KW-0732">Signal</keyword>
<evidence type="ECO:0000313" key="4">
    <source>
        <dbReference type="EMBL" id="EON62478.1"/>
    </source>
</evidence>
<gene>
    <name evidence="4" type="ORF">W97_01700</name>
</gene>